<sequence>MLQASPLALWFAFTRAVKRLEDANEGARSGWATSLYKAARSVGQHPTRIRTAQQLKAVHGIGDFTTKVRIVAAGTWILMWVATCPLLVSEVLWHEFPPGDPDSEEEQLEDEVRQAAALAPAALTGGGRGRGRGKRAAAGSAAAAAAAALGPHDIPFGDTLVVPVAGADGGDAPAGGIGSGRTRSRGGGGGSGRGAGRGAGRGKRLVAVANAGSDGNGSGDDVVALAPANLNNGSLRLGVYGAGGGLGATAAAGTYGAYGSGVMDGDTAGSGVTVQGVVTAAPERKRARRQSGGPDGAGLAYAPNPGTANYAFLIVMYMVRVVA</sequence>
<evidence type="ECO:0000313" key="2">
    <source>
        <dbReference type="EMBL" id="EFJ43562.1"/>
    </source>
</evidence>
<evidence type="ECO:0000256" key="1">
    <source>
        <dbReference type="SAM" id="MobiDB-lite"/>
    </source>
</evidence>
<organism evidence="3">
    <name type="scientific">Volvox carteri f. nagariensis</name>
    <dbReference type="NCBI Taxonomy" id="3068"/>
    <lineage>
        <taxon>Eukaryota</taxon>
        <taxon>Viridiplantae</taxon>
        <taxon>Chlorophyta</taxon>
        <taxon>core chlorophytes</taxon>
        <taxon>Chlorophyceae</taxon>
        <taxon>CS clade</taxon>
        <taxon>Chlamydomonadales</taxon>
        <taxon>Volvocaceae</taxon>
        <taxon>Volvox</taxon>
    </lineage>
</organism>
<evidence type="ECO:0000313" key="3">
    <source>
        <dbReference type="Proteomes" id="UP000001058"/>
    </source>
</evidence>
<dbReference type="SUPFAM" id="SSF47802">
    <property type="entry name" value="DNA polymerase beta, N-terminal domain-like"/>
    <property type="match status" value="1"/>
</dbReference>
<accession>D8UA03</accession>
<keyword evidence="3" id="KW-1185">Reference proteome</keyword>
<dbReference type="Proteomes" id="UP000001058">
    <property type="component" value="Unassembled WGS sequence"/>
</dbReference>
<dbReference type="OrthoDB" id="5963188at2759"/>
<dbReference type="AlphaFoldDB" id="D8UA03"/>
<protein>
    <submittedName>
        <fullName evidence="2">Uncharacterized protein</fullName>
    </submittedName>
</protein>
<gene>
    <name evidence="2" type="ORF">VOLCADRAFT_119097</name>
</gene>
<proteinExistence type="predicted"/>
<dbReference type="InterPro" id="IPR027421">
    <property type="entry name" value="DNA_pol_lamdba_lyase_dom_sf"/>
</dbReference>
<feature type="compositionally biased region" description="Gly residues" evidence="1">
    <location>
        <begin position="171"/>
        <end position="199"/>
    </location>
</feature>
<dbReference type="EMBL" id="GL378372">
    <property type="protein sequence ID" value="EFJ43562.1"/>
    <property type="molecule type" value="Genomic_DNA"/>
</dbReference>
<dbReference type="GeneID" id="9616763"/>
<reference evidence="2 3" key="1">
    <citation type="journal article" date="2010" name="Science">
        <title>Genomic analysis of organismal complexity in the multicellular green alga Volvox carteri.</title>
        <authorList>
            <person name="Prochnik S.E."/>
            <person name="Umen J."/>
            <person name="Nedelcu A.M."/>
            <person name="Hallmann A."/>
            <person name="Miller S.M."/>
            <person name="Nishii I."/>
            <person name="Ferris P."/>
            <person name="Kuo A."/>
            <person name="Mitros T."/>
            <person name="Fritz-Laylin L.K."/>
            <person name="Hellsten U."/>
            <person name="Chapman J."/>
            <person name="Simakov O."/>
            <person name="Rensing S.A."/>
            <person name="Terry A."/>
            <person name="Pangilinan J."/>
            <person name="Kapitonov V."/>
            <person name="Jurka J."/>
            <person name="Salamov A."/>
            <person name="Shapiro H."/>
            <person name="Schmutz J."/>
            <person name="Grimwood J."/>
            <person name="Lindquist E."/>
            <person name="Lucas S."/>
            <person name="Grigoriev I.V."/>
            <person name="Schmitt R."/>
            <person name="Kirk D."/>
            <person name="Rokhsar D.S."/>
        </authorList>
    </citation>
    <scope>NUCLEOTIDE SEQUENCE [LARGE SCALE GENOMIC DNA]</scope>
    <source>
        <strain evidence="3">f. Nagariensis / Eve</strain>
    </source>
</reference>
<feature type="region of interest" description="Disordered" evidence="1">
    <location>
        <begin position="171"/>
        <end position="201"/>
    </location>
</feature>
<dbReference type="KEGG" id="vcn:VOLCADRAFT_119097"/>
<name>D8UA03_VOLCA</name>
<dbReference type="InParanoid" id="D8UA03"/>
<dbReference type="RefSeq" id="XP_002955491.1">
    <property type="nucleotide sequence ID" value="XM_002955445.1"/>
</dbReference>